<sequence>MSLYEIVFEGQVQTGAPLEAVKANLARVFQADTARIEALFSGRRLVLKTGLDAAEAGKYRQVLERAGAAVQVNALAEPAIEPGLPSAEAPRPRAEVVPRDQYMAAFAHVDAPAYDLAELGADLSPPTAPAPAPAMDLSGLSLAPAGSDMGQAKPQAASAAPNTDHLRLIP</sequence>
<protein>
    <submittedName>
        <fullName evidence="2">Uncharacterized protein</fullName>
    </submittedName>
</protein>
<dbReference type="EMBL" id="JAAOCA010000039">
    <property type="protein sequence ID" value="MBD1601680.1"/>
    <property type="molecule type" value="Genomic_DNA"/>
</dbReference>
<name>A0ABR7Z8D9_9PSED</name>
<keyword evidence="3" id="KW-1185">Reference proteome</keyword>
<reference evidence="2 3" key="1">
    <citation type="journal article" date="2020" name="Insects">
        <title>Bacteria Belonging to Pseudomonas typographi sp. nov. from the Bark Beetle Ips typographus Have Genomic Potential to Aid in the Host Ecology.</title>
        <authorList>
            <person name="Peral-Aranega E."/>
            <person name="Saati-Santamaria Z."/>
            <person name="Kolarik M."/>
            <person name="Rivas R."/>
            <person name="Garcia-Fraile P."/>
        </authorList>
    </citation>
    <scope>NUCLEOTIDE SEQUENCE [LARGE SCALE GENOMIC DNA]</scope>
    <source>
        <strain evidence="2 3">CA3A</strain>
    </source>
</reference>
<evidence type="ECO:0000313" key="3">
    <source>
        <dbReference type="Proteomes" id="UP000805841"/>
    </source>
</evidence>
<evidence type="ECO:0000313" key="2">
    <source>
        <dbReference type="EMBL" id="MBD1601680.1"/>
    </source>
</evidence>
<gene>
    <name evidence="2" type="ORF">HAQ05_23675</name>
</gene>
<proteinExistence type="predicted"/>
<feature type="region of interest" description="Disordered" evidence="1">
    <location>
        <begin position="125"/>
        <end position="170"/>
    </location>
</feature>
<comment type="caution">
    <text evidence="2">The sequence shown here is derived from an EMBL/GenBank/DDBJ whole genome shotgun (WGS) entry which is preliminary data.</text>
</comment>
<dbReference type="RefSeq" id="WP_190425379.1">
    <property type="nucleotide sequence ID" value="NZ_JAAOCA010000039.1"/>
</dbReference>
<accession>A0ABR7Z8D9</accession>
<dbReference type="Proteomes" id="UP000805841">
    <property type="component" value="Unassembled WGS sequence"/>
</dbReference>
<evidence type="ECO:0000256" key="1">
    <source>
        <dbReference type="SAM" id="MobiDB-lite"/>
    </source>
</evidence>
<organism evidence="2 3">
    <name type="scientific">Pseudomonas typographi</name>
    <dbReference type="NCBI Taxonomy" id="2715964"/>
    <lineage>
        <taxon>Bacteria</taxon>
        <taxon>Pseudomonadati</taxon>
        <taxon>Pseudomonadota</taxon>
        <taxon>Gammaproteobacteria</taxon>
        <taxon>Pseudomonadales</taxon>
        <taxon>Pseudomonadaceae</taxon>
        <taxon>Pseudomonas</taxon>
    </lineage>
</organism>